<dbReference type="PANTHER" id="PTHR10579">
    <property type="entry name" value="CALCIUM-ACTIVATED CHLORIDE CHANNEL REGULATOR"/>
    <property type="match status" value="1"/>
</dbReference>
<proteinExistence type="predicted"/>
<sequence length="392" mass="42342">MIYAKTHRLMHRESNRKWRVCSLMSIPAASARSDNRRGAMAVLLVLLLPAMLAIAAYCINIVYMELARTELQISTDVATRAAGRVLAVTGDQKLAISAADRFLQANPYMNQSISIGGADIVFGKSSRNAENERYLFSEAKNANAVSMRAFGDQDVPMLFPTLGVPVQFRPIKRAIATQVELDVAIVLDRSGSMAYGHDEVASRNPPASAPAGWKMGDPVPPNARWLDTVAAVNGFLDIMESSSHDEKVSLSTYSDKSSTDVKLSSDYSEIRNAMHSHSLRFKGGATNIGAGILEGGKALGDKKLARPWASRVLIVLSDGIHNTGTLPVPAAQQVAYEKVMIYTVTFSDEANVAEMETVASKGGGQHYHAKDAAQLADAFKQIAKSLPTLITF</sequence>
<dbReference type="InterPro" id="IPR002035">
    <property type="entry name" value="VWF_A"/>
</dbReference>
<name>A0A7W5E5H5_9BACT</name>
<protein>
    <recommendedName>
        <fullName evidence="1">VWFA domain-containing protein</fullName>
    </recommendedName>
</protein>
<dbReference type="Pfam" id="PF13400">
    <property type="entry name" value="Tad"/>
    <property type="match status" value="1"/>
</dbReference>
<dbReference type="AlphaFoldDB" id="A0A7W5E5H5"/>
<dbReference type="Gene3D" id="3.40.50.410">
    <property type="entry name" value="von Willebrand factor, type A domain"/>
    <property type="match status" value="1"/>
</dbReference>
<dbReference type="RefSeq" id="WP_184310000.1">
    <property type="nucleotide sequence ID" value="NZ_JACHXU010000043.1"/>
</dbReference>
<dbReference type="SMART" id="SM00327">
    <property type="entry name" value="VWA"/>
    <property type="match status" value="1"/>
</dbReference>
<dbReference type="Proteomes" id="UP000536179">
    <property type="component" value="Unassembled WGS sequence"/>
</dbReference>
<dbReference type="PANTHER" id="PTHR10579:SF43">
    <property type="entry name" value="ZINC FINGER (C3HC4-TYPE RING FINGER) FAMILY PROTEIN"/>
    <property type="match status" value="1"/>
</dbReference>
<gene>
    <name evidence="2" type="ORF">FHS27_006433</name>
</gene>
<feature type="domain" description="VWFA" evidence="1">
    <location>
        <begin position="182"/>
        <end position="382"/>
    </location>
</feature>
<dbReference type="Pfam" id="PF00092">
    <property type="entry name" value="VWA"/>
    <property type="match status" value="1"/>
</dbReference>
<dbReference type="PROSITE" id="PS50234">
    <property type="entry name" value="VWFA"/>
    <property type="match status" value="1"/>
</dbReference>
<dbReference type="InterPro" id="IPR036465">
    <property type="entry name" value="vWFA_dom_sf"/>
</dbReference>
<dbReference type="EMBL" id="JACHXU010000043">
    <property type="protein sequence ID" value="MBB3210586.1"/>
    <property type="molecule type" value="Genomic_DNA"/>
</dbReference>
<dbReference type="SUPFAM" id="SSF53300">
    <property type="entry name" value="vWA-like"/>
    <property type="match status" value="1"/>
</dbReference>
<organism evidence="2 3">
    <name type="scientific">Aporhodopirellula rubra</name>
    <dbReference type="NCBI Taxonomy" id="980271"/>
    <lineage>
        <taxon>Bacteria</taxon>
        <taxon>Pseudomonadati</taxon>
        <taxon>Planctomycetota</taxon>
        <taxon>Planctomycetia</taxon>
        <taxon>Pirellulales</taxon>
        <taxon>Pirellulaceae</taxon>
        <taxon>Aporhodopirellula</taxon>
    </lineage>
</organism>
<dbReference type="CDD" id="cd01450">
    <property type="entry name" value="vWFA_subfamily_ECM"/>
    <property type="match status" value="1"/>
</dbReference>
<keyword evidence="3" id="KW-1185">Reference proteome</keyword>
<dbReference type="InterPro" id="IPR051266">
    <property type="entry name" value="CLCR"/>
</dbReference>
<accession>A0A7W5E5H5</accession>
<evidence type="ECO:0000313" key="3">
    <source>
        <dbReference type="Proteomes" id="UP000536179"/>
    </source>
</evidence>
<dbReference type="InterPro" id="IPR028087">
    <property type="entry name" value="Tad_N"/>
</dbReference>
<evidence type="ECO:0000259" key="1">
    <source>
        <dbReference type="PROSITE" id="PS50234"/>
    </source>
</evidence>
<comment type="caution">
    <text evidence="2">The sequence shown here is derived from an EMBL/GenBank/DDBJ whole genome shotgun (WGS) entry which is preliminary data.</text>
</comment>
<evidence type="ECO:0000313" key="2">
    <source>
        <dbReference type="EMBL" id="MBB3210586.1"/>
    </source>
</evidence>
<reference evidence="2 3" key="1">
    <citation type="submission" date="2020-08" db="EMBL/GenBank/DDBJ databases">
        <title>Genomic Encyclopedia of Type Strains, Phase III (KMG-III): the genomes of soil and plant-associated and newly described type strains.</title>
        <authorList>
            <person name="Whitman W."/>
        </authorList>
    </citation>
    <scope>NUCLEOTIDE SEQUENCE [LARGE SCALE GENOMIC DNA]</scope>
    <source>
        <strain evidence="2 3">CECT 8075</strain>
    </source>
</reference>